<sequence length="203" mass="22675">MRIHLVRHGHVHNPRHLVYASLPGFDLSDEGNKQAAALALRLSGMAIARIVSSPLERAIQTATPLASALNLPIIIDHDLSEWRLLDRWAGHSWDSLHESFPAEVEAYLDDPRVLPFAEESLDAMARRCTDAIQRHAVDVGDTVFVFHQDPVEASTRVLTRATLDSFHLEKPEHGEIRTLVRTATGWQRRAMEETPPPIGVPTP</sequence>
<gene>
    <name evidence="1" type="ORF">MNBD_ACTINO02-573</name>
</gene>
<organism evidence="1">
    <name type="scientific">hydrothermal vent metagenome</name>
    <dbReference type="NCBI Taxonomy" id="652676"/>
    <lineage>
        <taxon>unclassified sequences</taxon>
        <taxon>metagenomes</taxon>
        <taxon>ecological metagenomes</taxon>
    </lineage>
</organism>
<name>A0A3B0T7P8_9ZZZZ</name>
<dbReference type="Gene3D" id="3.40.50.1240">
    <property type="entry name" value="Phosphoglycerate mutase-like"/>
    <property type="match status" value="1"/>
</dbReference>
<dbReference type="InterPro" id="IPR029033">
    <property type="entry name" value="His_PPase_superfam"/>
</dbReference>
<reference evidence="1" key="1">
    <citation type="submission" date="2018-06" db="EMBL/GenBank/DDBJ databases">
        <authorList>
            <person name="Zhirakovskaya E."/>
        </authorList>
    </citation>
    <scope>NUCLEOTIDE SEQUENCE</scope>
</reference>
<dbReference type="SUPFAM" id="SSF53254">
    <property type="entry name" value="Phosphoglycerate mutase-like"/>
    <property type="match status" value="1"/>
</dbReference>
<evidence type="ECO:0008006" key="2">
    <source>
        <dbReference type="Google" id="ProtNLM"/>
    </source>
</evidence>
<accession>A0A3B0T7P8</accession>
<dbReference type="EMBL" id="UOEK01000562">
    <property type="protein sequence ID" value="VAW09357.1"/>
    <property type="molecule type" value="Genomic_DNA"/>
</dbReference>
<dbReference type="GO" id="GO:0005737">
    <property type="term" value="C:cytoplasm"/>
    <property type="evidence" value="ECO:0007669"/>
    <property type="project" value="TreeGrafter"/>
</dbReference>
<dbReference type="CDD" id="cd07067">
    <property type="entry name" value="HP_PGM_like"/>
    <property type="match status" value="1"/>
</dbReference>
<dbReference type="Pfam" id="PF00300">
    <property type="entry name" value="His_Phos_1"/>
    <property type="match status" value="1"/>
</dbReference>
<dbReference type="InterPro" id="IPR050275">
    <property type="entry name" value="PGM_Phosphatase"/>
</dbReference>
<dbReference type="AlphaFoldDB" id="A0A3B0T7P8"/>
<dbReference type="SMART" id="SM00855">
    <property type="entry name" value="PGAM"/>
    <property type="match status" value="1"/>
</dbReference>
<dbReference type="InterPro" id="IPR013078">
    <property type="entry name" value="His_Pase_superF_clade-1"/>
</dbReference>
<proteinExistence type="predicted"/>
<evidence type="ECO:0000313" key="1">
    <source>
        <dbReference type="EMBL" id="VAW09357.1"/>
    </source>
</evidence>
<dbReference type="GO" id="GO:0016791">
    <property type="term" value="F:phosphatase activity"/>
    <property type="evidence" value="ECO:0007669"/>
    <property type="project" value="TreeGrafter"/>
</dbReference>
<dbReference type="PANTHER" id="PTHR48100:SF62">
    <property type="entry name" value="GLUCOSYL-3-PHOSPHOGLYCERATE PHOSPHATASE"/>
    <property type="match status" value="1"/>
</dbReference>
<dbReference type="PANTHER" id="PTHR48100">
    <property type="entry name" value="BROAD-SPECIFICITY PHOSPHATASE YOR283W-RELATED"/>
    <property type="match status" value="1"/>
</dbReference>
<protein>
    <recommendedName>
        <fullName evidence="2">Histidine phosphatase family protein</fullName>
    </recommendedName>
</protein>